<dbReference type="Pfam" id="PF25917">
    <property type="entry name" value="BSH_RND"/>
    <property type="match status" value="1"/>
</dbReference>
<evidence type="ECO:0000256" key="2">
    <source>
        <dbReference type="SAM" id="Coils"/>
    </source>
</evidence>
<gene>
    <name evidence="7" type="ORF">GS398_17575</name>
</gene>
<comment type="caution">
    <text evidence="7">The sequence shown here is derived from an EMBL/GenBank/DDBJ whole genome shotgun (WGS) entry which is preliminary data.</text>
</comment>
<comment type="similarity">
    <text evidence="1">Belongs to the membrane fusion protein (MFP) (TC 8.A.1) family.</text>
</comment>
<dbReference type="PANTHER" id="PTHR30469:SF33">
    <property type="entry name" value="SLR1207 PROTEIN"/>
    <property type="match status" value="1"/>
</dbReference>
<feature type="domain" description="Multidrug resistance protein MdtA-like barrel-sandwich hybrid" evidence="6">
    <location>
        <begin position="65"/>
        <end position="224"/>
    </location>
</feature>
<feature type="region of interest" description="Disordered" evidence="3">
    <location>
        <begin position="344"/>
        <end position="381"/>
    </location>
</feature>
<feature type="coiled-coil region" evidence="2">
    <location>
        <begin position="111"/>
        <end position="176"/>
    </location>
</feature>
<name>A0A7K1Y1J1_9SPHI</name>
<keyword evidence="4" id="KW-0812">Transmembrane</keyword>
<sequence length="455" mass="48837">MKKKNNTLKYVLIGLGVVLILVIAGSKLGWFGKGDVTQVATDKSEKRSIKETVSASGKIQPEVEVKLSSEVSGEIVELSVKEGDVVKKGQLLCKVRPDILQSGYNRAVASLNSQKASLAGTEQQLKQAQANFKNTEAVFKRSSELYKQKVLSASEYDAAEAQYTSAKANLEALRQNVIGSRYGIDQSSAMVKEAGDNLAKATIFAPVDGVISKLSVELGERVVGTAQMAGTEIMRISNLNTMEASVDVNESDINRVSLNNEAEIEIDAFQGKKFKGVVTEIGSSANVAGTSADQVTNFTVKVRMLPESYAALIKSGNANTSPFRPGLSATVDIQTNKVTGIAIPIQAVTTREEDKPKGDAGKGPQSGNNNNSSQQNEKKSDEPVKEYVFVYSAGKVKQVLVTTGIQDDTYIQVLSGLKGGEEVVSRPFNAISRTLKDGMAVEKVSKEKLFTPEKK</sequence>
<evidence type="ECO:0000256" key="1">
    <source>
        <dbReference type="ARBA" id="ARBA00009477"/>
    </source>
</evidence>
<organism evidence="7 8">
    <name type="scientific">Hufsiella ginkgonis</name>
    <dbReference type="NCBI Taxonomy" id="2695274"/>
    <lineage>
        <taxon>Bacteria</taxon>
        <taxon>Pseudomonadati</taxon>
        <taxon>Bacteroidota</taxon>
        <taxon>Sphingobacteriia</taxon>
        <taxon>Sphingobacteriales</taxon>
        <taxon>Sphingobacteriaceae</taxon>
        <taxon>Hufsiella</taxon>
    </lineage>
</organism>
<dbReference type="RefSeq" id="WP_160908116.1">
    <property type="nucleotide sequence ID" value="NZ_WVHS01000004.1"/>
</dbReference>
<proteinExistence type="inferred from homology"/>
<feature type="compositionally biased region" description="Basic and acidic residues" evidence="3">
    <location>
        <begin position="350"/>
        <end position="360"/>
    </location>
</feature>
<dbReference type="GO" id="GO:0015562">
    <property type="term" value="F:efflux transmembrane transporter activity"/>
    <property type="evidence" value="ECO:0007669"/>
    <property type="project" value="TreeGrafter"/>
</dbReference>
<evidence type="ECO:0000256" key="4">
    <source>
        <dbReference type="SAM" id="Phobius"/>
    </source>
</evidence>
<dbReference type="Pfam" id="PF25876">
    <property type="entry name" value="HH_MFP_RND"/>
    <property type="match status" value="1"/>
</dbReference>
<dbReference type="Gene3D" id="2.40.420.20">
    <property type="match status" value="1"/>
</dbReference>
<dbReference type="Proteomes" id="UP000451233">
    <property type="component" value="Unassembled WGS sequence"/>
</dbReference>
<evidence type="ECO:0000256" key="3">
    <source>
        <dbReference type="SAM" id="MobiDB-lite"/>
    </source>
</evidence>
<dbReference type="InterPro" id="IPR006143">
    <property type="entry name" value="RND_pump_MFP"/>
</dbReference>
<accession>A0A7K1Y1J1</accession>
<keyword evidence="4" id="KW-1133">Transmembrane helix</keyword>
<dbReference type="EMBL" id="WVHS01000004">
    <property type="protein sequence ID" value="MXV17115.1"/>
    <property type="molecule type" value="Genomic_DNA"/>
</dbReference>
<dbReference type="Gene3D" id="2.40.50.100">
    <property type="match status" value="1"/>
</dbReference>
<dbReference type="NCBIfam" id="TIGR01730">
    <property type="entry name" value="RND_mfp"/>
    <property type="match status" value="1"/>
</dbReference>
<keyword evidence="8" id="KW-1185">Reference proteome</keyword>
<feature type="transmembrane region" description="Helical" evidence="4">
    <location>
        <begin position="12"/>
        <end position="31"/>
    </location>
</feature>
<dbReference type="InterPro" id="IPR058625">
    <property type="entry name" value="MdtA-like_BSH"/>
</dbReference>
<keyword evidence="4" id="KW-0472">Membrane</keyword>
<dbReference type="PANTHER" id="PTHR30469">
    <property type="entry name" value="MULTIDRUG RESISTANCE PROTEIN MDTA"/>
    <property type="match status" value="1"/>
</dbReference>
<feature type="domain" description="Multidrug resistance protein MdtA-like alpha-helical hairpin" evidence="5">
    <location>
        <begin position="121"/>
        <end position="172"/>
    </location>
</feature>
<evidence type="ECO:0000259" key="6">
    <source>
        <dbReference type="Pfam" id="PF25917"/>
    </source>
</evidence>
<feature type="compositionally biased region" description="Low complexity" evidence="3">
    <location>
        <begin position="362"/>
        <end position="375"/>
    </location>
</feature>
<evidence type="ECO:0000313" key="8">
    <source>
        <dbReference type="Proteomes" id="UP000451233"/>
    </source>
</evidence>
<dbReference type="GO" id="GO:1990281">
    <property type="term" value="C:efflux pump complex"/>
    <property type="evidence" value="ECO:0007669"/>
    <property type="project" value="TreeGrafter"/>
</dbReference>
<dbReference type="InterPro" id="IPR058624">
    <property type="entry name" value="MdtA-like_HH"/>
</dbReference>
<dbReference type="AlphaFoldDB" id="A0A7K1Y1J1"/>
<reference evidence="7 8" key="1">
    <citation type="submission" date="2019-11" db="EMBL/GenBank/DDBJ databases">
        <title>Pedobacter sp. HMF7056 Genome sequencing and assembly.</title>
        <authorList>
            <person name="Kang H."/>
            <person name="Kim H."/>
            <person name="Joh K."/>
        </authorList>
    </citation>
    <scope>NUCLEOTIDE SEQUENCE [LARGE SCALE GENOMIC DNA]</scope>
    <source>
        <strain evidence="7 8">HMF7056</strain>
    </source>
</reference>
<protein>
    <submittedName>
        <fullName evidence="7">Efflux RND transporter periplasmic adaptor subunit</fullName>
    </submittedName>
</protein>
<keyword evidence="2" id="KW-0175">Coiled coil</keyword>
<dbReference type="Gene3D" id="1.10.287.470">
    <property type="entry name" value="Helix hairpin bin"/>
    <property type="match status" value="1"/>
</dbReference>
<evidence type="ECO:0000313" key="7">
    <source>
        <dbReference type="EMBL" id="MXV17115.1"/>
    </source>
</evidence>
<evidence type="ECO:0000259" key="5">
    <source>
        <dbReference type="Pfam" id="PF25876"/>
    </source>
</evidence>
<dbReference type="SUPFAM" id="SSF111369">
    <property type="entry name" value="HlyD-like secretion proteins"/>
    <property type="match status" value="1"/>
</dbReference>
<dbReference type="Gene3D" id="2.40.30.170">
    <property type="match status" value="1"/>
</dbReference>